<dbReference type="InterPro" id="IPR024628">
    <property type="entry name" value="Sulfotransferase_Stf0_dom"/>
</dbReference>
<dbReference type="InterPro" id="IPR027417">
    <property type="entry name" value="P-loop_NTPase"/>
</dbReference>
<proteinExistence type="predicted"/>
<organism evidence="2 3">
    <name type="scientific">Burkholderia cenocepacia</name>
    <dbReference type="NCBI Taxonomy" id="95486"/>
    <lineage>
        <taxon>Bacteria</taxon>
        <taxon>Pseudomonadati</taxon>
        <taxon>Pseudomonadota</taxon>
        <taxon>Betaproteobacteria</taxon>
        <taxon>Burkholderiales</taxon>
        <taxon>Burkholderiaceae</taxon>
        <taxon>Burkholderia</taxon>
        <taxon>Burkholderia cepacia complex</taxon>
    </lineage>
</organism>
<reference evidence="2 3" key="1">
    <citation type="submission" date="2016-08" db="EMBL/GenBank/DDBJ databases">
        <authorList>
            <person name="Seilhamer J.J."/>
        </authorList>
    </citation>
    <scope>NUCLEOTIDE SEQUENCE [LARGE SCALE GENOMIC DNA]</scope>
    <source>
        <strain evidence="2 3">VC14762</strain>
    </source>
</reference>
<dbReference type="AlphaFoldDB" id="A0A1V2VQJ3"/>
<protein>
    <recommendedName>
        <fullName evidence="1">Sulphotransferase Stf0 domain-containing protein</fullName>
    </recommendedName>
</protein>
<name>A0A1V2VQJ3_9BURK</name>
<dbReference type="RefSeq" id="WP_034200921.1">
    <property type="nucleotide sequence ID" value="NZ_CADETK010000004.1"/>
</dbReference>
<dbReference type="Pfam" id="PF09037">
    <property type="entry name" value="Sulphotransf"/>
    <property type="match status" value="1"/>
</dbReference>
<feature type="domain" description="Sulphotransferase Stf0" evidence="1">
    <location>
        <begin position="22"/>
        <end position="228"/>
    </location>
</feature>
<dbReference type="OrthoDB" id="9128752at2"/>
<accession>A0A1V2VQJ3</accession>
<gene>
    <name evidence="2" type="ORF">A8E72_39680</name>
</gene>
<dbReference type="Proteomes" id="UP000188543">
    <property type="component" value="Unassembled WGS sequence"/>
</dbReference>
<comment type="caution">
    <text evidence="2">The sequence shown here is derived from an EMBL/GenBank/DDBJ whole genome shotgun (WGS) entry which is preliminary data.</text>
</comment>
<dbReference type="SUPFAM" id="SSF52540">
    <property type="entry name" value="P-loop containing nucleoside triphosphate hydrolases"/>
    <property type="match status" value="1"/>
</dbReference>
<dbReference type="Gene3D" id="3.40.50.300">
    <property type="entry name" value="P-loop containing nucleotide triphosphate hydrolases"/>
    <property type="match status" value="1"/>
</dbReference>
<evidence type="ECO:0000259" key="1">
    <source>
        <dbReference type="Pfam" id="PF09037"/>
    </source>
</evidence>
<evidence type="ECO:0000313" key="3">
    <source>
        <dbReference type="Proteomes" id="UP000188543"/>
    </source>
</evidence>
<evidence type="ECO:0000313" key="2">
    <source>
        <dbReference type="EMBL" id="ONU73793.1"/>
    </source>
</evidence>
<dbReference type="EMBL" id="MUTJ01000110">
    <property type="protein sequence ID" value="ONU73793.1"/>
    <property type="molecule type" value="Genomic_DNA"/>
</dbReference>
<sequence length="288" mass="32549">MSQFTDTATLRARLEQAGIQRSYTIAFTPRCGSTALSNALSHAGIGQPTEYFQYPYDAQSPFRRAPSDDFSRDLEALVREQSANAIFGAKIMHDHRAHLDDWLESSVAGYTTLDDILPNHRWIYVRRDDSIAQAVSLFIADETGTWHLPADADAPEPDVRYDFLAILAKLMILQSHEANWDAYFRKTGIQPLRTSYEALSDAPSQLLDSIAAHLGLPADRLAGVQLTRTGGLNKISNRFADLYETIRDRFTADFLAIGRRDNRATYGADLDRWVDFFGNRRWRGNEDQ</sequence>